<feature type="transmembrane region" description="Helical" evidence="1">
    <location>
        <begin position="280"/>
        <end position="302"/>
    </location>
</feature>
<evidence type="ECO:0000256" key="1">
    <source>
        <dbReference type="SAM" id="Phobius"/>
    </source>
</evidence>
<feature type="transmembrane region" description="Helical" evidence="1">
    <location>
        <begin position="369"/>
        <end position="389"/>
    </location>
</feature>
<sequence>MLATYSEFSLVALLTLFFTNMASQQALADSSVAFIVISYSTFLAMGFHNGAIRDGAISTSNDEKNDVLRLELYFSAFVAFSLMIAAVVARDNFYLMAGLFIGGVNHLKTACQTVFRLQGMDLLLNTLNVAWATVFFVSFSLLAWLSQGIALEVRFFSAWGASAAFVICVFFAFCLFTLKAFRPPATTNGALFFKVLSSSKYMFLMASGLVVLLTSDRLVLNTLEAAEKVRADFQYVDVLTNIYFLGMTSVLYYFTPGLLKRFSGIDVTHQGTFTAMVTKYAAYLLGVVIFFVLVMVVFLLVIDKLSWALLGVLVSMLTLKTLLICLGFLCNFYLAQRLEKILAASYLVLMLVGLSLSFLYGYFFIGTLFLVFLPLLNALLVGALVVYLLKRISVQDKHEESIGIN</sequence>
<dbReference type="RefSeq" id="WP_273867705.1">
    <property type="nucleotide sequence ID" value="NZ_JAMDHD010000049.1"/>
</dbReference>
<keyword evidence="1" id="KW-1133">Transmembrane helix</keyword>
<feature type="signal peptide" evidence="2">
    <location>
        <begin position="1"/>
        <end position="28"/>
    </location>
</feature>
<feature type="transmembrane region" description="Helical" evidence="1">
    <location>
        <begin position="240"/>
        <end position="259"/>
    </location>
</feature>
<feature type="chain" id="PRO_5047334171" description="Membrane protein involved in the export of O-antigen and teichoic acid" evidence="2">
    <location>
        <begin position="29"/>
        <end position="405"/>
    </location>
</feature>
<keyword evidence="1" id="KW-0812">Transmembrane</keyword>
<feature type="transmembrane region" description="Helical" evidence="1">
    <location>
        <begin position="156"/>
        <end position="181"/>
    </location>
</feature>
<feature type="transmembrane region" description="Helical" evidence="1">
    <location>
        <begin position="122"/>
        <end position="144"/>
    </location>
</feature>
<feature type="transmembrane region" description="Helical" evidence="1">
    <location>
        <begin position="308"/>
        <end position="334"/>
    </location>
</feature>
<gene>
    <name evidence="3" type="ORF">M5G21_26085</name>
</gene>
<reference evidence="3" key="1">
    <citation type="submission" date="2022-05" db="EMBL/GenBank/DDBJ databases">
        <title>Novel Pseudomonas spp. Isolated from a Rainbow Trout Aquaculture Facility.</title>
        <authorList>
            <person name="Testerman T."/>
            <person name="Graf J."/>
        </authorList>
    </citation>
    <scope>NUCLEOTIDE SEQUENCE</scope>
    <source>
        <strain evidence="3">ID1050</strain>
    </source>
</reference>
<feature type="transmembrane region" description="Helical" evidence="1">
    <location>
        <begin position="72"/>
        <end position="89"/>
    </location>
</feature>
<accession>A0ABT5NJD5</accession>
<keyword evidence="4" id="KW-1185">Reference proteome</keyword>
<dbReference type="EMBL" id="JAMDHD010000049">
    <property type="protein sequence ID" value="MDD0988431.1"/>
    <property type="molecule type" value="Genomic_DNA"/>
</dbReference>
<comment type="caution">
    <text evidence="3">The sequence shown here is derived from an EMBL/GenBank/DDBJ whole genome shotgun (WGS) entry which is preliminary data.</text>
</comment>
<feature type="transmembrane region" description="Helical" evidence="1">
    <location>
        <begin position="341"/>
        <end position="363"/>
    </location>
</feature>
<dbReference type="Proteomes" id="UP001148189">
    <property type="component" value="Unassembled WGS sequence"/>
</dbReference>
<keyword evidence="2" id="KW-0732">Signal</keyword>
<organism evidence="3 4">
    <name type="scientific">Pseudomonas shahriarae</name>
    <dbReference type="NCBI Taxonomy" id="2745512"/>
    <lineage>
        <taxon>Bacteria</taxon>
        <taxon>Pseudomonadati</taxon>
        <taxon>Pseudomonadota</taxon>
        <taxon>Gammaproteobacteria</taxon>
        <taxon>Pseudomonadales</taxon>
        <taxon>Pseudomonadaceae</taxon>
        <taxon>Pseudomonas</taxon>
    </lineage>
</organism>
<proteinExistence type="predicted"/>
<evidence type="ECO:0008006" key="5">
    <source>
        <dbReference type="Google" id="ProtNLM"/>
    </source>
</evidence>
<keyword evidence="1" id="KW-0472">Membrane</keyword>
<name>A0ABT5NJD5_9PSED</name>
<evidence type="ECO:0000313" key="3">
    <source>
        <dbReference type="EMBL" id="MDD0988431.1"/>
    </source>
</evidence>
<feature type="transmembrane region" description="Helical" evidence="1">
    <location>
        <begin position="201"/>
        <end position="220"/>
    </location>
</feature>
<evidence type="ECO:0000313" key="4">
    <source>
        <dbReference type="Proteomes" id="UP001148189"/>
    </source>
</evidence>
<evidence type="ECO:0000256" key="2">
    <source>
        <dbReference type="SAM" id="SignalP"/>
    </source>
</evidence>
<protein>
    <recommendedName>
        <fullName evidence="5">Membrane protein involved in the export of O-antigen and teichoic acid</fullName>
    </recommendedName>
</protein>